<gene>
    <name evidence="1" type="ORF">DDZ16_07940</name>
</gene>
<reference evidence="1 2" key="1">
    <citation type="submission" date="2018-05" db="EMBL/GenBank/DDBJ databases">
        <title>Marinilabilia rubrum sp. nov., isolated from saltern sediment.</title>
        <authorList>
            <person name="Zhang R."/>
        </authorList>
    </citation>
    <scope>NUCLEOTIDE SEQUENCE [LARGE SCALE GENOMIC DNA]</scope>
    <source>
        <strain evidence="1 2">WTE16</strain>
    </source>
</reference>
<dbReference type="EMBL" id="QEWP01000005">
    <property type="protein sequence ID" value="PWD99817.1"/>
    <property type="molecule type" value="Genomic_DNA"/>
</dbReference>
<dbReference type="Gene3D" id="2.60.40.2340">
    <property type="match status" value="2"/>
</dbReference>
<sequence length="369" mass="40378">MRYNVLLKLTAFLFAGVLLNSCEESEWGNGGLELDTDVQIKSFTVDGVEGEINQDENSISVYLPKDTEVNALSPQVEIAEGATITPSAGETTDFSSSEQSPVVFRVENGNLFSEYNVTVQSINAKITSFTIGERQGVIDHEARTINLTVPFGTDLTQLEPDLEYTDGAVISPAAGESLDFSSTVIYTLTFMEETFEYSVTVEEGEEVIPDLVIYNGEDVVPSWWTVGSAGDIASKFENPQVDGINATSYCASIWRNPQDDPWTGGGLGGLDVDPSKYVRFSLMVLKEVAGDVQMEIQGEGAGNQYLKVNYTAENVGKWQQLEFTLPEGHGLTKITTILVAPQIDDTKNDPDFFGHRMYWDQLVALPAGE</sequence>
<dbReference type="OrthoDB" id="696008at2"/>
<organism evidence="1 2">
    <name type="scientific">Marinilabilia rubra</name>
    <dbReference type="NCBI Taxonomy" id="2162893"/>
    <lineage>
        <taxon>Bacteria</taxon>
        <taxon>Pseudomonadati</taxon>
        <taxon>Bacteroidota</taxon>
        <taxon>Bacteroidia</taxon>
        <taxon>Marinilabiliales</taxon>
        <taxon>Marinilabiliaceae</taxon>
        <taxon>Marinilabilia</taxon>
    </lineage>
</organism>
<comment type="caution">
    <text evidence="1">The sequence shown here is derived from an EMBL/GenBank/DDBJ whole genome shotgun (WGS) entry which is preliminary data.</text>
</comment>
<accession>A0A2U2B9T9</accession>
<keyword evidence="2" id="KW-1185">Reference proteome</keyword>
<proteinExistence type="predicted"/>
<dbReference type="RefSeq" id="WP_109263918.1">
    <property type="nucleotide sequence ID" value="NZ_QEWP01000005.1"/>
</dbReference>
<evidence type="ECO:0000313" key="2">
    <source>
        <dbReference type="Proteomes" id="UP000244956"/>
    </source>
</evidence>
<dbReference type="AlphaFoldDB" id="A0A2U2B9T9"/>
<protein>
    <submittedName>
        <fullName evidence="1">Uncharacterized protein</fullName>
    </submittedName>
</protein>
<dbReference type="Proteomes" id="UP000244956">
    <property type="component" value="Unassembled WGS sequence"/>
</dbReference>
<evidence type="ECO:0000313" key="1">
    <source>
        <dbReference type="EMBL" id="PWD99817.1"/>
    </source>
</evidence>
<name>A0A2U2B9T9_9BACT</name>